<dbReference type="AlphaFoldDB" id="A0A1S8WNH7"/>
<accession>A0A1S8WNH7</accession>
<gene>
    <name evidence="2" type="ORF">X801_08264</name>
</gene>
<dbReference type="PROSITE" id="PS51767">
    <property type="entry name" value="PEPTIDASE_A1"/>
    <property type="match status" value="1"/>
</dbReference>
<organism evidence="2 3">
    <name type="scientific">Opisthorchis viverrini</name>
    <name type="common">Southeast Asian liver fluke</name>
    <dbReference type="NCBI Taxonomy" id="6198"/>
    <lineage>
        <taxon>Eukaryota</taxon>
        <taxon>Metazoa</taxon>
        <taxon>Spiralia</taxon>
        <taxon>Lophotrochozoa</taxon>
        <taxon>Platyhelminthes</taxon>
        <taxon>Trematoda</taxon>
        <taxon>Digenea</taxon>
        <taxon>Opisthorchiida</taxon>
        <taxon>Opisthorchiata</taxon>
        <taxon>Opisthorchiidae</taxon>
        <taxon>Opisthorchis</taxon>
    </lineage>
</organism>
<sequence length="175" mass="20106">MSANQMIDYKRFTLFCVCADHRNDLQPDARFVFGSHGTVNPAEFQLNGNTGGFQETFCCKVGLHCLVKQAQCGTCRRNQHRIRSAKMATLHVVDCNRVDQMPTLLMSFDDVRLDLHPRMYIQKDLVEGQMRCFSSIVPDPEIRTDHMTLGMAFMEQFIVMFDQREGKVGFKSRVC</sequence>
<dbReference type="SUPFAM" id="SSF50630">
    <property type="entry name" value="Acid proteases"/>
    <property type="match status" value="1"/>
</dbReference>
<dbReference type="Gene3D" id="2.40.70.10">
    <property type="entry name" value="Acid Proteases"/>
    <property type="match status" value="1"/>
</dbReference>
<evidence type="ECO:0000313" key="2">
    <source>
        <dbReference type="EMBL" id="OON15927.1"/>
    </source>
</evidence>
<evidence type="ECO:0000259" key="1">
    <source>
        <dbReference type="PROSITE" id="PS51767"/>
    </source>
</evidence>
<protein>
    <recommendedName>
        <fullName evidence="1">Peptidase A1 domain-containing protein</fullName>
    </recommendedName>
</protein>
<dbReference type="Pfam" id="PF00026">
    <property type="entry name" value="Asp"/>
    <property type="match status" value="1"/>
</dbReference>
<dbReference type="InterPro" id="IPR021109">
    <property type="entry name" value="Peptidase_aspartic_dom_sf"/>
</dbReference>
<keyword evidence="3" id="KW-1185">Reference proteome</keyword>
<evidence type="ECO:0000313" key="3">
    <source>
        <dbReference type="Proteomes" id="UP000243686"/>
    </source>
</evidence>
<reference evidence="2 3" key="1">
    <citation type="submission" date="2015-03" db="EMBL/GenBank/DDBJ databases">
        <title>Draft genome of the nematode, Opisthorchis viverrini.</title>
        <authorList>
            <person name="Mitreva M."/>
        </authorList>
    </citation>
    <scope>NUCLEOTIDE SEQUENCE [LARGE SCALE GENOMIC DNA]</scope>
    <source>
        <strain evidence="2">Khon Kaen</strain>
    </source>
</reference>
<name>A0A1S8WNH7_OPIVI</name>
<feature type="domain" description="Peptidase A1" evidence="1">
    <location>
        <begin position="1"/>
        <end position="171"/>
    </location>
</feature>
<dbReference type="InterPro" id="IPR033121">
    <property type="entry name" value="PEPTIDASE_A1"/>
</dbReference>
<dbReference type="EMBL" id="KV899870">
    <property type="protein sequence ID" value="OON15927.1"/>
    <property type="molecule type" value="Genomic_DNA"/>
</dbReference>
<dbReference type="Proteomes" id="UP000243686">
    <property type="component" value="Unassembled WGS sequence"/>
</dbReference>
<proteinExistence type="predicted"/>